<dbReference type="RefSeq" id="WP_183326361.1">
    <property type="nucleotide sequence ID" value="NZ_JACHHK010000001.1"/>
</dbReference>
<accession>A0A7W8CUW6</accession>
<sequence length="101" mass="11431">MSLYTLGRCFQTYVRQITGKNRVTLGIEYQEYTVDAQTLMDAFIFDGAVVLEGTSVDHCDGKVRVSDLTFYIKGKEVSPSMFDHITRFVHSTGGRIQKVNQ</sequence>
<dbReference type="Proteomes" id="UP000539953">
    <property type="component" value="Unassembled WGS sequence"/>
</dbReference>
<protein>
    <submittedName>
        <fullName evidence="1">Uncharacterized protein</fullName>
    </submittedName>
</protein>
<evidence type="ECO:0000313" key="2">
    <source>
        <dbReference type="Proteomes" id="UP000539953"/>
    </source>
</evidence>
<proteinExistence type="predicted"/>
<name>A0A7W8CUW6_9FIRM</name>
<keyword evidence="2" id="KW-1185">Reference proteome</keyword>
<evidence type="ECO:0000313" key="1">
    <source>
        <dbReference type="EMBL" id="MBB5182008.1"/>
    </source>
</evidence>
<organism evidence="1 2">
    <name type="scientific">Catenisphaera adipataccumulans</name>
    <dbReference type="NCBI Taxonomy" id="700500"/>
    <lineage>
        <taxon>Bacteria</taxon>
        <taxon>Bacillati</taxon>
        <taxon>Bacillota</taxon>
        <taxon>Erysipelotrichia</taxon>
        <taxon>Erysipelotrichales</taxon>
        <taxon>Erysipelotrichaceae</taxon>
        <taxon>Catenisphaera</taxon>
    </lineage>
</organism>
<reference evidence="1 2" key="1">
    <citation type="submission" date="2020-08" db="EMBL/GenBank/DDBJ databases">
        <title>Genomic Encyclopedia of Type Strains, Phase IV (KMG-IV): sequencing the most valuable type-strain genomes for metagenomic binning, comparative biology and taxonomic classification.</title>
        <authorList>
            <person name="Goeker M."/>
        </authorList>
    </citation>
    <scope>NUCLEOTIDE SEQUENCE [LARGE SCALE GENOMIC DNA]</scope>
    <source>
        <strain evidence="1 2">DSM 25799</strain>
    </source>
</reference>
<comment type="caution">
    <text evidence="1">The sequence shown here is derived from an EMBL/GenBank/DDBJ whole genome shotgun (WGS) entry which is preliminary data.</text>
</comment>
<dbReference type="EMBL" id="JACHHK010000001">
    <property type="protein sequence ID" value="MBB5182008.1"/>
    <property type="molecule type" value="Genomic_DNA"/>
</dbReference>
<dbReference type="AlphaFoldDB" id="A0A7W8CUW6"/>
<gene>
    <name evidence="1" type="ORF">HNQ47_000011</name>
</gene>